<comment type="caution">
    <text evidence="2">The sequence shown here is derived from an EMBL/GenBank/DDBJ whole genome shotgun (WGS) entry which is preliminary data.</text>
</comment>
<reference evidence="2" key="1">
    <citation type="journal article" date="2020" name="Phytopathology">
        <title>Genome Sequence Resources of Colletotrichum truncatum, C. plurivorum, C. musicola, and C. sojae: Four Species Pathogenic to Soybean (Glycine max).</title>
        <authorList>
            <person name="Rogerio F."/>
            <person name="Boufleur T.R."/>
            <person name="Ciampi-Guillardi M."/>
            <person name="Sukno S.A."/>
            <person name="Thon M.R."/>
            <person name="Massola Junior N.S."/>
            <person name="Baroncelli R."/>
        </authorList>
    </citation>
    <scope>NUCLEOTIDE SEQUENCE</scope>
    <source>
        <strain evidence="2">LFN0074</strain>
    </source>
</reference>
<sequence>MGRNLEQAGATVGDGQEGGCGEQWLEGSSNERRNSDEREATDSSGDDGSGSGSGSAGPQGQTSGIWKPHRSRKGQPGQPASSR</sequence>
<dbReference type="AlphaFoldDB" id="A0A8H6MRH8"/>
<gene>
    <name evidence="2" type="ORF">CMUS01_14577</name>
</gene>
<keyword evidence="3" id="KW-1185">Reference proteome</keyword>
<organism evidence="2 3">
    <name type="scientific">Colletotrichum musicola</name>
    <dbReference type="NCBI Taxonomy" id="2175873"/>
    <lineage>
        <taxon>Eukaryota</taxon>
        <taxon>Fungi</taxon>
        <taxon>Dikarya</taxon>
        <taxon>Ascomycota</taxon>
        <taxon>Pezizomycotina</taxon>
        <taxon>Sordariomycetes</taxon>
        <taxon>Hypocreomycetidae</taxon>
        <taxon>Glomerellales</taxon>
        <taxon>Glomerellaceae</taxon>
        <taxon>Colletotrichum</taxon>
        <taxon>Colletotrichum orchidearum species complex</taxon>
    </lineage>
</organism>
<protein>
    <submittedName>
        <fullName evidence="2">Uncharacterized protein</fullName>
    </submittedName>
</protein>
<evidence type="ECO:0000313" key="3">
    <source>
        <dbReference type="Proteomes" id="UP000639643"/>
    </source>
</evidence>
<dbReference type="Proteomes" id="UP000639643">
    <property type="component" value="Unassembled WGS sequence"/>
</dbReference>
<evidence type="ECO:0000256" key="1">
    <source>
        <dbReference type="SAM" id="MobiDB-lite"/>
    </source>
</evidence>
<evidence type="ECO:0000313" key="2">
    <source>
        <dbReference type="EMBL" id="KAF6805608.1"/>
    </source>
</evidence>
<feature type="compositionally biased region" description="Gly residues" evidence="1">
    <location>
        <begin position="47"/>
        <end position="57"/>
    </location>
</feature>
<accession>A0A8H6MRH8</accession>
<name>A0A8H6MRH8_9PEZI</name>
<dbReference type="EMBL" id="WIGM01001070">
    <property type="protein sequence ID" value="KAF6805608.1"/>
    <property type="molecule type" value="Genomic_DNA"/>
</dbReference>
<feature type="region of interest" description="Disordered" evidence="1">
    <location>
        <begin position="1"/>
        <end position="83"/>
    </location>
</feature>
<proteinExistence type="predicted"/>
<feature type="compositionally biased region" description="Basic and acidic residues" evidence="1">
    <location>
        <begin position="29"/>
        <end position="41"/>
    </location>
</feature>